<accession>A0A4Y9VU19</accession>
<protein>
    <submittedName>
        <fullName evidence="1">TraB/GumN family protein</fullName>
    </submittedName>
</protein>
<dbReference type="CDD" id="cd14789">
    <property type="entry name" value="Tiki"/>
    <property type="match status" value="1"/>
</dbReference>
<dbReference type="PANTHER" id="PTHR40590:SF1">
    <property type="entry name" value="CYTOPLASMIC PROTEIN"/>
    <property type="match status" value="1"/>
</dbReference>
<evidence type="ECO:0000313" key="1">
    <source>
        <dbReference type="EMBL" id="TFW72990.1"/>
    </source>
</evidence>
<dbReference type="OrthoDB" id="9025834at2"/>
<dbReference type="Proteomes" id="UP000297706">
    <property type="component" value="Unassembled WGS sequence"/>
</dbReference>
<dbReference type="AlphaFoldDB" id="A0A4Y9VU19"/>
<proteinExistence type="predicted"/>
<gene>
    <name evidence="1" type="ORF">C3Y98_01125</name>
</gene>
<dbReference type="Pfam" id="PF01963">
    <property type="entry name" value="TraB_PrgY_gumN"/>
    <property type="match status" value="1"/>
</dbReference>
<name>A0A4Y9VU19_9PROT</name>
<dbReference type="EMBL" id="PQVH01000002">
    <property type="protein sequence ID" value="TFW72990.1"/>
    <property type="molecule type" value="Genomic_DNA"/>
</dbReference>
<sequence length="288" mass="31833">MLSNLISNLNKALIPLLLFVGLSSPVLAEQGLFWKADSKTAHPIYLFGSIHTDDNRVTDFSPSVLAALKSVDAFMMEADAPQDPRILQSQDVDLKTSLSPNELEQLYALADFHVMHREAALRTKPWLLAVVFDSPRPLTPYAQDNLLMRLAEDNGKEVQGMESAAEHFSVMDSLTADEQLAFLRKVLKRSHQVKVRDYERLIKAYLKGDANKLAALNAQITGSMLPTPLWEKMRVKLLDERNAVMAQRILAKAQDKSLFVAVGASHLAGPTGLIAALKQAGYTLSVVK</sequence>
<reference evidence="1 2" key="1">
    <citation type="submission" date="2018-02" db="EMBL/GenBank/DDBJ databases">
        <title>A novel lanthanide dependent methylotroph, Methylotenera sp. La3113.</title>
        <authorList>
            <person name="Lv H."/>
            <person name="Tani A."/>
        </authorList>
    </citation>
    <scope>NUCLEOTIDE SEQUENCE [LARGE SCALE GENOMIC DNA]</scope>
    <source>
        <strain evidence="1 2">La3113</strain>
    </source>
</reference>
<evidence type="ECO:0000313" key="2">
    <source>
        <dbReference type="Proteomes" id="UP000297706"/>
    </source>
</evidence>
<keyword evidence="2" id="KW-1185">Reference proteome</keyword>
<dbReference type="RefSeq" id="WP_135276296.1">
    <property type="nucleotide sequence ID" value="NZ_PQVH01000002.1"/>
</dbReference>
<dbReference type="InterPro" id="IPR002816">
    <property type="entry name" value="TraB/PrgY/GumN_fam"/>
</dbReference>
<dbReference type="InterPro" id="IPR047111">
    <property type="entry name" value="YbaP-like"/>
</dbReference>
<organism evidence="1 2">
    <name type="scientific">Methylotenera oryzisoli</name>
    <dbReference type="NCBI Taxonomy" id="2080758"/>
    <lineage>
        <taxon>Bacteria</taxon>
        <taxon>Pseudomonadati</taxon>
        <taxon>Pseudomonadota</taxon>
        <taxon>Betaproteobacteria</taxon>
        <taxon>Nitrosomonadales</taxon>
        <taxon>Methylophilaceae</taxon>
        <taxon>Methylotenera</taxon>
    </lineage>
</organism>
<comment type="caution">
    <text evidence="1">The sequence shown here is derived from an EMBL/GenBank/DDBJ whole genome shotgun (WGS) entry which is preliminary data.</text>
</comment>
<dbReference type="PANTHER" id="PTHR40590">
    <property type="entry name" value="CYTOPLASMIC PROTEIN-RELATED"/>
    <property type="match status" value="1"/>
</dbReference>